<gene>
    <name evidence="4" type="ORF">MLIT_40840</name>
</gene>
<keyword evidence="1" id="KW-0808">Transferase</keyword>
<protein>
    <recommendedName>
        <fullName evidence="6">GT2 family glycosyltransferase</fullName>
    </recommendedName>
</protein>
<evidence type="ECO:0000313" key="4">
    <source>
        <dbReference type="EMBL" id="BBY18492.1"/>
    </source>
</evidence>
<dbReference type="AlphaFoldDB" id="A0AAD1MWH6"/>
<dbReference type="Gene3D" id="3.90.550.10">
    <property type="entry name" value="Spore Coat Polysaccharide Biosynthesis Protein SpsA, Chain A"/>
    <property type="match status" value="1"/>
</dbReference>
<dbReference type="InterPro" id="IPR001173">
    <property type="entry name" value="Glyco_trans_2-like"/>
</dbReference>
<dbReference type="RefSeq" id="WP_234880285.1">
    <property type="nucleotide sequence ID" value="NZ_AP022586.1"/>
</dbReference>
<reference evidence="4 5" key="1">
    <citation type="journal article" date="2019" name="Emerg. Microbes Infect.">
        <title>Comprehensive subspecies identification of 175 nontuberculous mycobacteria species based on 7547 genomic profiles.</title>
        <authorList>
            <person name="Matsumoto Y."/>
            <person name="Kinjo T."/>
            <person name="Motooka D."/>
            <person name="Nabeya D."/>
            <person name="Jung N."/>
            <person name="Uechi K."/>
            <person name="Horii T."/>
            <person name="Iida T."/>
            <person name="Fujita J."/>
            <person name="Nakamura S."/>
        </authorList>
    </citation>
    <scope>NUCLEOTIDE SEQUENCE [LARGE SCALE GENOMIC DNA]</scope>
    <source>
        <strain evidence="4 5">JCM 17423</strain>
    </source>
</reference>
<feature type="domain" description="Galactosyltransferase C-terminal" evidence="3">
    <location>
        <begin position="188"/>
        <end position="232"/>
    </location>
</feature>
<dbReference type="Proteomes" id="UP000466607">
    <property type="component" value="Chromosome"/>
</dbReference>
<dbReference type="InterPro" id="IPR050834">
    <property type="entry name" value="Glycosyltransf_2"/>
</dbReference>
<dbReference type="PANTHER" id="PTHR43685">
    <property type="entry name" value="GLYCOSYLTRANSFERASE"/>
    <property type="match status" value="1"/>
</dbReference>
<keyword evidence="5" id="KW-1185">Reference proteome</keyword>
<evidence type="ECO:0008006" key="6">
    <source>
        <dbReference type="Google" id="ProtNLM"/>
    </source>
</evidence>
<evidence type="ECO:0000259" key="2">
    <source>
        <dbReference type="Pfam" id="PF00535"/>
    </source>
</evidence>
<name>A0AAD1MWH6_9MYCO</name>
<sequence length="447" mass="47688">MTAGDQPIPLNDGRFTVPGNRWDLVAGSTGSDATVAVVIPYYNQQRELDRTLAALARQTYPAHLVQVVVADDGSARTPALPRSPLDLRVVRQEDLGFRAAAARNLGAAATDAAVLCFLDADTVPEPDYLRAITRLPSRLPDALVVGRRRYADLDAAAPGTAPQPLPEPRWLADAYAATGDLLHLDHRSYRYVISSVMCCSADLFSDIGGFDGSFVGYGGEDWEFAHRALANGAVLHHAGDAVAWHHGPDWAGRDVPGRAAVKNAEALALSRRITDPDARRTGLRYALPDVAVAVDSAGHTASSLARTISGFLGEDVGVWIRGDAAEALLRAVGADDDRLRTGSVPDDVLRRCRFLITTQGRAELSRAGVASLLRTCSGEAVGAVTSKAPGVAVTCRATWARNRVRRWTTGTVRFADPADADRVSRAVTVDAESIGLRCGAEEPDLSW</sequence>
<dbReference type="Pfam" id="PF00535">
    <property type="entry name" value="Glycos_transf_2"/>
    <property type="match status" value="1"/>
</dbReference>
<dbReference type="Pfam" id="PF02709">
    <property type="entry name" value="Glyco_transf_7C"/>
    <property type="match status" value="1"/>
</dbReference>
<feature type="domain" description="Glycosyltransferase 2-like" evidence="2">
    <location>
        <begin position="37"/>
        <end position="154"/>
    </location>
</feature>
<dbReference type="PANTHER" id="PTHR43685:SF3">
    <property type="entry name" value="SLR2126 PROTEIN"/>
    <property type="match status" value="1"/>
</dbReference>
<proteinExistence type="predicted"/>
<dbReference type="GO" id="GO:0016740">
    <property type="term" value="F:transferase activity"/>
    <property type="evidence" value="ECO:0007669"/>
    <property type="project" value="UniProtKB-KW"/>
</dbReference>
<dbReference type="EMBL" id="AP022586">
    <property type="protein sequence ID" value="BBY18492.1"/>
    <property type="molecule type" value="Genomic_DNA"/>
</dbReference>
<evidence type="ECO:0000259" key="3">
    <source>
        <dbReference type="Pfam" id="PF02709"/>
    </source>
</evidence>
<evidence type="ECO:0000313" key="5">
    <source>
        <dbReference type="Proteomes" id="UP000466607"/>
    </source>
</evidence>
<dbReference type="SUPFAM" id="SSF53448">
    <property type="entry name" value="Nucleotide-diphospho-sugar transferases"/>
    <property type="match status" value="1"/>
</dbReference>
<evidence type="ECO:0000256" key="1">
    <source>
        <dbReference type="ARBA" id="ARBA00022679"/>
    </source>
</evidence>
<dbReference type="InterPro" id="IPR027791">
    <property type="entry name" value="Galactosyl_T_C"/>
</dbReference>
<organism evidence="4 5">
    <name type="scientific">Mycolicibacterium litorale</name>
    <dbReference type="NCBI Taxonomy" id="758802"/>
    <lineage>
        <taxon>Bacteria</taxon>
        <taxon>Bacillati</taxon>
        <taxon>Actinomycetota</taxon>
        <taxon>Actinomycetes</taxon>
        <taxon>Mycobacteriales</taxon>
        <taxon>Mycobacteriaceae</taxon>
        <taxon>Mycolicibacterium</taxon>
    </lineage>
</organism>
<accession>A0AAD1MWH6</accession>
<dbReference type="InterPro" id="IPR029044">
    <property type="entry name" value="Nucleotide-diphossugar_trans"/>
</dbReference>